<evidence type="ECO:0000313" key="2">
    <source>
        <dbReference type="Proteomes" id="UP000183971"/>
    </source>
</evidence>
<dbReference type="EMBL" id="FJOF01000002">
    <property type="protein sequence ID" value="CZR36326.1"/>
    <property type="molecule type" value="Genomic_DNA"/>
</dbReference>
<name>A0A1L7V9T4_FUSPR</name>
<protein>
    <submittedName>
        <fullName evidence="1">Uncharacterized protein</fullName>
    </submittedName>
</protein>
<proteinExistence type="predicted"/>
<accession>A0A1L7V9T4</accession>
<dbReference type="Proteomes" id="UP000183971">
    <property type="component" value="Unassembled WGS sequence"/>
</dbReference>
<dbReference type="GeneID" id="42048299"/>
<reference evidence="2" key="1">
    <citation type="journal article" date="2016" name="Genome Biol. Evol.">
        <title>Comparative 'omics' of the Fusarium fujikuroi species complex highlights differences in genetic potential and metabolite synthesis.</title>
        <authorList>
            <person name="Niehaus E.-M."/>
            <person name="Muensterkoetter M."/>
            <person name="Proctor R.H."/>
            <person name="Brown D.W."/>
            <person name="Sharon A."/>
            <person name="Idan Y."/>
            <person name="Oren-Young L."/>
            <person name="Sieber C.M."/>
            <person name="Novak O."/>
            <person name="Pencik A."/>
            <person name="Tarkowska D."/>
            <person name="Hromadova K."/>
            <person name="Freeman S."/>
            <person name="Maymon M."/>
            <person name="Elazar M."/>
            <person name="Youssef S.A."/>
            <person name="El-Shabrawy E.S.M."/>
            <person name="Shalaby A.B.A."/>
            <person name="Houterman P."/>
            <person name="Brock N.L."/>
            <person name="Burkhardt I."/>
            <person name="Tsavkelova E.A."/>
            <person name="Dickschat J.S."/>
            <person name="Galuszka P."/>
            <person name="Gueldener U."/>
            <person name="Tudzynski B."/>
        </authorList>
    </citation>
    <scope>NUCLEOTIDE SEQUENCE [LARGE SCALE GENOMIC DNA]</scope>
    <source>
        <strain evidence="2">ET1</strain>
    </source>
</reference>
<keyword evidence="2" id="KW-1185">Reference proteome</keyword>
<dbReference type="RefSeq" id="XP_031076919.1">
    <property type="nucleotide sequence ID" value="XM_031226377.1"/>
</dbReference>
<comment type="caution">
    <text evidence="1">The sequence shown here is derived from an EMBL/GenBank/DDBJ whole genome shotgun (WGS) entry which is preliminary data.</text>
</comment>
<dbReference type="AlphaFoldDB" id="A0A1L7V9T4"/>
<organism evidence="1 2">
    <name type="scientific">Fusarium proliferatum (strain ET1)</name>
    <name type="common">Orchid endophyte fungus</name>
    <dbReference type="NCBI Taxonomy" id="1227346"/>
    <lineage>
        <taxon>Eukaryota</taxon>
        <taxon>Fungi</taxon>
        <taxon>Dikarya</taxon>
        <taxon>Ascomycota</taxon>
        <taxon>Pezizomycotina</taxon>
        <taxon>Sordariomycetes</taxon>
        <taxon>Hypocreomycetidae</taxon>
        <taxon>Hypocreales</taxon>
        <taxon>Nectriaceae</taxon>
        <taxon>Fusarium</taxon>
        <taxon>Fusarium fujikuroi species complex</taxon>
    </lineage>
</organism>
<evidence type="ECO:0000313" key="1">
    <source>
        <dbReference type="EMBL" id="CZR36326.1"/>
    </source>
</evidence>
<dbReference type="VEuPathDB" id="FungiDB:FPRO_03414"/>
<sequence>MVIAHFRLTLDLPTGLSLAYSLYKEDAQRQARDRGPT</sequence>
<gene>
    <name evidence="1" type="ORF">FPRO_03414</name>
</gene>